<gene>
    <name evidence="1" type="ORF">OXU80_17840</name>
</gene>
<keyword evidence="2" id="KW-1185">Reference proteome</keyword>
<proteinExistence type="predicted"/>
<dbReference type="EMBL" id="CP113520">
    <property type="protein sequence ID" value="WAJ26716.1"/>
    <property type="molecule type" value="Genomic_DNA"/>
</dbReference>
<organism evidence="1 2">
    <name type="scientific">Antarcticirhabdus aurantiaca</name>
    <dbReference type="NCBI Taxonomy" id="2606717"/>
    <lineage>
        <taxon>Bacteria</taxon>
        <taxon>Pseudomonadati</taxon>
        <taxon>Pseudomonadota</taxon>
        <taxon>Alphaproteobacteria</taxon>
        <taxon>Hyphomicrobiales</taxon>
        <taxon>Aurantimonadaceae</taxon>
        <taxon>Antarcticirhabdus</taxon>
    </lineage>
</organism>
<sequence>MPGQCGGRHVTEQLRKSKRRSPSRLIELDAWIDTTLWRLSQAAGRAGESLAILSRRFRPRGYKRWTVELLCEGLTLGLVGFVLLLLLAQPAMKMTENGLPMQTDYSVLFLDRHGNEIGRRGILRSEAIPIDEMPDPFVKAVLATEDRRFFEHWGIDLFGLARAMGENARAGGVVQGGSTLTQQLAKNIFLSNERSFDRKINEAFLALWLESHLSKRDILAMYLDRAYMGGGTHGAVAAAEFYFNKDIRDVSLAEAAMLAGLFKAPTNYAPHINLPAARARANEVLTNMVQAGFMTEGQVIAARRHPAVAVDRSEYASPDYFLDFAFEEVQRIAASLPTRTFTARTTIDVGLQQLAEDSVQYHLRQFGKTYDVEEGAMVVLDNEGGVRALVGGKDYGVSQFNRATKALRQPGSSFKAYVYAAAAQAGMKPGDTVSDSPITIGGWSPQNYARSFNGRVTLANAFARSLNIPAVRLSQQVGMKAVTELTKAMGVESPLRGDKTMALGTSEVTVMDQATGYAVFPAGGMDAHRHAVLQLTDSEGNVLWDASRDLGPRRRILSEEAAKSMNEMLVGVVENGTARKAAVSMTRAGGKTGTTQSYRDGWFVGFTGNFTAAVWFGNDSFRPTNKLTGGSLPAMTWHRFMEAAHQGIELLPIPFIADPLPARSDKVAQTGEDGAAPPARPATLNSNAQKVLRDIADLLASTPPVAPEQEVASAPAPDDIPRTTQ</sequence>
<name>A0ACD4NJ17_9HYPH</name>
<protein>
    <submittedName>
        <fullName evidence="1">PBP1A family penicillin-binding protein</fullName>
    </submittedName>
</protein>
<dbReference type="Proteomes" id="UP001163223">
    <property type="component" value="Chromosome"/>
</dbReference>
<evidence type="ECO:0000313" key="2">
    <source>
        <dbReference type="Proteomes" id="UP001163223"/>
    </source>
</evidence>
<evidence type="ECO:0000313" key="1">
    <source>
        <dbReference type="EMBL" id="WAJ26716.1"/>
    </source>
</evidence>
<reference evidence="1" key="1">
    <citation type="submission" date="2022-11" db="EMBL/GenBank/DDBJ databases">
        <title>beta-Carotene-producing bacterium, Jeongeuplla avenae sp. nov., alleviates the salt stress of Arabidopsis seedlings.</title>
        <authorList>
            <person name="Jiang L."/>
            <person name="Lee J."/>
        </authorList>
    </citation>
    <scope>NUCLEOTIDE SEQUENCE</scope>
    <source>
        <strain evidence="1">DY_R2A_6</strain>
    </source>
</reference>
<accession>A0ACD4NJ17</accession>